<dbReference type="PANTHER" id="PTHR47523">
    <property type="entry name" value="F21O3.11 PROTEIN"/>
    <property type="match status" value="1"/>
</dbReference>
<dbReference type="OrthoDB" id="438440at2759"/>
<protein>
    <submittedName>
        <fullName evidence="1">Uncharacterized protein</fullName>
    </submittedName>
</protein>
<keyword evidence="2" id="KW-1185">Reference proteome</keyword>
<reference evidence="1 2" key="1">
    <citation type="journal article" date="2018" name="Nat. Genet.">
        <title>The Rosa genome provides new insights in the design of modern roses.</title>
        <authorList>
            <person name="Bendahmane M."/>
        </authorList>
    </citation>
    <scope>NUCLEOTIDE SEQUENCE [LARGE SCALE GENOMIC DNA]</scope>
    <source>
        <strain evidence="2">cv. Old Blush</strain>
    </source>
</reference>
<dbReference type="Proteomes" id="UP000238479">
    <property type="component" value="Chromosome 6"/>
</dbReference>
<dbReference type="EMBL" id="PDCK01000044">
    <property type="protein sequence ID" value="PRQ25404.1"/>
    <property type="molecule type" value="Genomic_DNA"/>
</dbReference>
<organism evidence="1 2">
    <name type="scientific">Rosa chinensis</name>
    <name type="common">China rose</name>
    <dbReference type="NCBI Taxonomy" id="74649"/>
    <lineage>
        <taxon>Eukaryota</taxon>
        <taxon>Viridiplantae</taxon>
        <taxon>Streptophyta</taxon>
        <taxon>Embryophyta</taxon>
        <taxon>Tracheophyta</taxon>
        <taxon>Spermatophyta</taxon>
        <taxon>Magnoliopsida</taxon>
        <taxon>eudicotyledons</taxon>
        <taxon>Gunneridae</taxon>
        <taxon>Pentapetalae</taxon>
        <taxon>rosids</taxon>
        <taxon>fabids</taxon>
        <taxon>Rosales</taxon>
        <taxon>Rosaceae</taxon>
        <taxon>Rosoideae</taxon>
        <taxon>Rosoideae incertae sedis</taxon>
        <taxon>Rosa</taxon>
    </lineage>
</organism>
<comment type="caution">
    <text evidence="1">The sequence shown here is derived from an EMBL/GenBank/DDBJ whole genome shotgun (WGS) entry which is preliminary data.</text>
</comment>
<accession>A0A2P6PU09</accession>
<name>A0A2P6PU09_ROSCH</name>
<proteinExistence type="predicted"/>
<dbReference type="STRING" id="74649.A0A2P6PU09"/>
<dbReference type="Gramene" id="PRQ25404">
    <property type="protein sequence ID" value="PRQ25404"/>
    <property type="gene ID" value="RchiOBHm_Chr6g0283341"/>
</dbReference>
<dbReference type="OMA" id="WPRILND"/>
<gene>
    <name evidence="1" type="ORF">RchiOBHm_Chr6g0283341</name>
</gene>
<evidence type="ECO:0000313" key="2">
    <source>
        <dbReference type="Proteomes" id="UP000238479"/>
    </source>
</evidence>
<dbReference type="AlphaFoldDB" id="A0A2P6PU09"/>
<evidence type="ECO:0000313" key="1">
    <source>
        <dbReference type="EMBL" id="PRQ25404.1"/>
    </source>
</evidence>
<sequence length="193" mass="22390">MESLQSRVESWLRGWEKRAKLWKVSGGPLQWRMRWPRILNDGYREQRKRIHEEYERRRKQLHDLCAAVKADSISDLQDIFCCMVLSECVYKIPASDLVRAVNRFKADFGGQIVALERDQPFSDHVPHSYLLAEAGDTLFASFIRTKQYNDVMTDANILQGAIFHEDPVEDTDGTNPPGSRKGNGGYCYFYLRI</sequence>
<dbReference type="PANTHER" id="PTHR47523:SF1">
    <property type="entry name" value="F21O3.11 PROTEIN"/>
    <property type="match status" value="1"/>
</dbReference>